<dbReference type="OrthoDB" id="9758506at2"/>
<dbReference type="InterPro" id="IPR011335">
    <property type="entry name" value="Restrct_endonuc-II-like"/>
</dbReference>
<evidence type="ECO:0000256" key="2">
    <source>
        <dbReference type="ARBA" id="ARBA00022722"/>
    </source>
</evidence>
<evidence type="ECO:0000256" key="8">
    <source>
        <dbReference type="ARBA" id="ARBA00022839"/>
    </source>
</evidence>
<dbReference type="SUPFAM" id="SSF52980">
    <property type="entry name" value="Restriction endonuclease-like"/>
    <property type="match status" value="1"/>
</dbReference>
<evidence type="ECO:0000256" key="1">
    <source>
        <dbReference type="ARBA" id="ARBA00022485"/>
    </source>
</evidence>
<comment type="similarity">
    <text evidence="14">Belongs to the helicase family. AddB/RexB type 1 subfamily.</text>
</comment>
<dbReference type="GO" id="GO:0003690">
    <property type="term" value="F:double-stranded DNA binding"/>
    <property type="evidence" value="ECO:0007669"/>
    <property type="project" value="UniProtKB-UniRule"/>
</dbReference>
<dbReference type="PANTHER" id="PTHR30591:SF1">
    <property type="entry name" value="RECBCD ENZYME SUBUNIT RECC"/>
    <property type="match status" value="1"/>
</dbReference>
<dbReference type="EMBL" id="SLYC01000003">
    <property type="protein sequence ID" value="TCQ06645.1"/>
    <property type="molecule type" value="Genomic_DNA"/>
</dbReference>
<comment type="caution">
    <text evidence="16">The sequence shown here is derived from an EMBL/GenBank/DDBJ whole genome shotgun (WGS) entry which is preliminary data.</text>
</comment>
<name>A0A4R2TYP5_9FIRM</name>
<dbReference type="Gene3D" id="3.40.50.300">
    <property type="entry name" value="P-loop containing nucleotide triphosphate hydrolases"/>
    <property type="match status" value="4"/>
</dbReference>
<feature type="binding site" evidence="14">
    <location>
        <position position="1080"/>
    </location>
    <ligand>
        <name>[4Fe-4S] cluster</name>
        <dbReference type="ChEBI" id="CHEBI:49883"/>
    </ligand>
</feature>
<dbReference type="GO" id="GO:0008409">
    <property type="term" value="F:5'-3' exonuclease activity"/>
    <property type="evidence" value="ECO:0007669"/>
    <property type="project" value="UniProtKB-UniRule"/>
</dbReference>
<keyword evidence="8 14" id="KW-0269">Exonuclease</keyword>
<dbReference type="Gene3D" id="6.10.140.1030">
    <property type="match status" value="1"/>
</dbReference>
<dbReference type="Gene3D" id="3.90.320.10">
    <property type="match status" value="1"/>
</dbReference>
<dbReference type="InterPro" id="IPR049035">
    <property type="entry name" value="ADDB_N"/>
</dbReference>
<dbReference type="InterPro" id="IPR038726">
    <property type="entry name" value="PDDEXK_AddAB-type"/>
</dbReference>
<keyword evidence="4 14" id="KW-0547">Nucleotide-binding</keyword>
<dbReference type="InterPro" id="IPR014017">
    <property type="entry name" value="DNA_helicase_UvrD-like_C"/>
</dbReference>
<sequence length="1128" mass="131773">MGVTYIIGRSGTGKTFQILNELQNKLIEKNERKLILLVPEQYTLQAERDLIQQLDVEGIISAEVLSFTRLAYYVFKEVGGLTKVKIDNLGKSMVLKRIVNELERDLTIYKKAIKQNGFIDKLNDLIKEFKQYDIAPYDLINNIDRLDENTLKFKLQDMALIYSAFNGYLKGKYIDNEDHINLLIESIEKASFLDEAEVWIDGFHQFTPQTLRIIEKLILKCKNVSVALTYDIKNEANLFFLTQRTLFKLRDIAKQHNIDEKFVDLNQNTNIVGIRNQEIDHLEKNLYKYPYKPYLNKVNNIHIFAGSNLYSEVEKVATEVIRLLRDHQYRYKDIAIVAANIKGYGPLIKRVFDEYDIPFFIDEKRDIMSNPIIEVILASLRIVYKGYQYVDVISFLKTGFSSLTKSEIEEIENYVLQFGIKGSLWFKDFTIDLNKNLDEINVIRKKVVEPFIELEKSIKGNKTVTEITEALFYFIDRLRIKEQLEIWINKQKSIGQYDSAHENSQIWNIVMEVFNQLSEILGKNEIKLKEYYKVLESGFMACEVGVIPSTIDQVLIGNIERSRSQNIRALFVLGINDGVLPSVQDEDGILLDHEKQYLQDNGVFLSSNSDSKIVEERFTIYTVLTKPTQYLHMSYAIADQEGRALRPSILIDQFKKTFPLLEPKSDLILNNDQEIQLVSRDRSTFKYLVHNLRKYADMERIHEIWWEVYKWYCSSEKWKEKIDKTIAALFHENQVYYLKGNQSKLIYDKPIKASVSRLETYINCPFAHFVQYGLKAKERREYQLRIPDIGKLYHDVIDHFAKKIKEDGLDWHEITEEQCHNNIEQIVQEISVKFENGVLYSTHKYRYLITRLNRICKRAIWTMIEHIKMGDFKPWGHEVYFGETGEISAVEIELNDEVIFLEGRIDRVDFFEDETGVYYKVVDYKSGEKEFNLSDVYFGFQLQLMIYLEAMISGAKSANYDIKPGGILYYKIDDPMISSNETNAEQIIKEINKKLKMKGLVLNDPKIIKSLHKDIEKHSTIIPVSLNTNGEVSKNSSVATEEEFKVLLKHVRNLVKQASQEIVDGHIKIDPCKKGKTTTCIYCNFKTICQFDKSFNDNKYRIIKELKNEEVIEKLVRTKEGDEDVQLD</sequence>
<feature type="binding site" evidence="14">
    <location>
        <position position="764"/>
    </location>
    <ligand>
        <name>[4Fe-4S] cluster</name>
        <dbReference type="ChEBI" id="CHEBI:49883"/>
    </ligand>
</feature>
<evidence type="ECO:0000256" key="7">
    <source>
        <dbReference type="ARBA" id="ARBA00022806"/>
    </source>
</evidence>
<keyword evidence="17" id="KW-1185">Reference proteome</keyword>
<dbReference type="SUPFAM" id="SSF52540">
    <property type="entry name" value="P-loop containing nucleoside triphosphate hydrolases"/>
    <property type="match status" value="2"/>
</dbReference>
<gene>
    <name evidence="14" type="primary">addB</name>
    <name evidence="16" type="ORF">EDD79_100370</name>
</gene>
<feature type="binding site" evidence="14">
    <location>
        <position position="1089"/>
    </location>
    <ligand>
        <name>[4Fe-4S] cluster</name>
        <dbReference type="ChEBI" id="CHEBI:49883"/>
    </ligand>
</feature>
<keyword evidence="10 14" id="KW-0408">Iron</keyword>
<dbReference type="Proteomes" id="UP000295504">
    <property type="component" value="Unassembled WGS sequence"/>
</dbReference>
<evidence type="ECO:0000256" key="9">
    <source>
        <dbReference type="ARBA" id="ARBA00022840"/>
    </source>
</evidence>
<evidence type="ECO:0000256" key="6">
    <source>
        <dbReference type="ARBA" id="ARBA00022801"/>
    </source>
</evidence>
<evidence type="ECO:0000256" key="3">
    <source>
        <dbReference type="ARBA" id="ARBA00022723"/>
    </source>
</evidence>
<dbReference type="Pfam" id="PF21445">
    <property type="entry name" value="ADDB_N"/>
    <property type="match status" value="1"/>
</dbReference>
<dbReference type="EC" id="3.1.-.-" evidence="14"/>
<comment type="miscellaneous">
    <text evidence="14">Despite having conserved helicase domains, this subunit does not have helicase activity.</text>
</comment>
<dbReference type="HAMAP" id="MF_01452">
    <property type="entry name" value="AddB_type1"/>
    <property type="match status" value="1"/>
</dbReference>
<evidence type="ECO:0000256" key="12">
    <source>
        <dbReference type="ARBA" id="ARBA00023125"/>
    </source>
</evidence>
<keyword evidence="7 14" id="KW-0347">Helicase</keyword>
<evidence type="ECO:0000256" key="5">
    <source>
        <dbReference type="ARBA" id="ARBA00022763"/>
    </source>
</evidence>
<evidence type="ECO:0000256" key="11">
    <source>
        <dbReference type="ARBA" id="ARBA00023014"/>
    </source>
</evidence>
<dbReference type="GO" id="GO:0000724">
    <property type="term" value="P:double-strand break repair via homologous recombination"/>
    <property type="evidence" value="ECO:0007669"/>
    <property type="project" value="UniProtKB-UniRule"/>
</dbReference>
<evidence type="ECO:0000256" key="10">
    <source>
        <dbReference type="ARBA" id="ARBA00023004"/>
    </source>
</evidence>
<dbReference type="PANTHER" id="PTHR30591">
    <property type="entry name" value="RECBCD ENZYME SUBUNIT RECC"/>
    <property type="match status" value="1"/>
</dbReference>
<dbReference type="InterPro" id="IPR027417">
    <property type="entry name" value="P-loop_NTPase"/>
</dbReference>
<dbReference type="InterPro" id="IPR014140">
    <property type="entry name" value="DNA_helicase_suAddB"/>
</dbReference>
<dbReference type="GO" id="GO:0004386">
    <property type="term" value="F:helicase activity"/>
    <property type="evidence" value="ECO:0007669"/>
    <property type="project" value="UniProtKB-KW"/>
</dbReference>
<dbReference type="RefSeq" id="WP_132847528.1">
    <property type="nucleotide sequence ID" value="NZ_CP058648.1"/>
</dbReference>
<feature type="binding site" evidence="14">
    <location>
        <position position="1083"/>
    </location>
    <ligand>
        <name>[4Fe-4S] cluster</name>
        <dbReference type="ChEBI" id="CHEBI:49883"/>
    </ligand>
</feature>
<evidence type="ECO:0000313" key="17">
    <source>
        <dbReference type="Proteomes" id="UP000295504"/>
    </source>
</evidence>
<keyword evidence="12 14" id="KW-0238">DNA-binding</keyword>
<keyword evidence="13 14" id="KW-0234">DNA repair</keyword>
<comment type="cofactor">
    <cofactor evidence="14">
        <name>Mg(2+)</name>
        <dbReference type="ChEBI" id="CHEBI:18420"/>
    </cofactor>
</comment>
<keyword evidence="6 14" id="KW-0378">Hydrolase</keyword>
<comment type="subunit">
    <text evidence="14">Heterodimer of AddA and AddB.</text>
</comment>
<evidence type="ECO:0000259" key="15">
    <source>
        <dbReference type="PROSITE" id="PS51217"/>
    </source>
</evidence>
<dbReference type="InterPro" id="IPR011604">
    <property type="entry name" value="PDDEXK-like_dom_sf"/>
</dbReference>
<keyword evidence="9 14" id="KW-0067">ATP-binding</keyword>
<keyword evidence="5 14" id="KW-0227">DNA damage</keyword>
<comment type="function">
    <text evidence="14">The heterodimer acts as both an ATP-dependent DNA helicase and an ATP-dependent, dual-direction single-stranded exonuclease. Recognizes the chi site generating a DNA molecule suitable for the initiation of homologous recombination. The AddB subunit has 5' -&gt; 3' nuclease activity but not helicase activity.</text>
</comment>
<accession>A0A4R2TYP5</accession>
<feature type="domain" description="UvrD-like helicase C-terminal" evidence="15">
    <location>
        <begin position="269"/>
        <end position="564"/>
    </location>
</feature>
<evidence type="ECO:0000256" key="14">
    <source>
        <dbReference type="HAMAP-Rule" id="MF_01452"/>
    </source>
</evidence>
<proteinExistence type="inferred from homology"/>
<dbReference type="AlphaFoldDB" id="A0A4R2TYP5"/>
<reference evidence="16 17" key="1">
    <citation type="submission" date="2019-03" db="EMBL/GenBank/DDBJ databases">
        <title>Genomic Encyclopedia of Type Strains, Phase IV (KMG-IV): sequencing the most valuable type-strain genomes for metagenomic binning, comparative biology and taxonomic classification.</title>
        <authorList>
            <person name="Goeker M."/>
        </authorList>
    </citation>
    <scope>NUCLEOTIDE SEQUENCE [LARGE SCALE GENOMIC DNA]</scope>
    <source>
        <strain evidence="16 17">DSM 100013</strain>
    </source>
</reference>
<comment type="cofactor">
    <cofactor evidence="14">
        <name>[4Fe-4S] cluster</name>
        <dbReference type="ChEBI" id="CHEBI:49883"/>
    </cofactor>
    <text evidence="14">Binds 1 [4Fe-4S] cluster.</text>
</comment>
<keyword evidence="2 14" id="KW-0540">Nuclease</keyword>
<dbReference type="GO" id="GO:0051539">
    <property type="term" value="F:4 iron, 4 sulfur cluster binding"/>
    <property type="evidence" value="ECO:0007669"/>
    <property type="project" value="UniProtKB-KW"/>
</dbReference>
<dbReference type="NCBIfam" id="TIGR02773">
    <property type="entry name" value="addB_Gpos"/>
    <property type="match status" value="1"/>
</dbReference>
<organism evidence="16 17">
    <name type="scientific">Serpentinicella alkaliphila</name>
    <dbReference type="NCBI Taxonomy" id="1734049"/>
    <lineage>
        <taxon>Bacteria</taxon>
        <taxon>Bacillati</taxon>
        <taxon>Bacillota</taxon>
        <taxon>Clostridia</taxon>
        <taxon>Peptostreptococcales</taxon>
        <taxon>Natronincolaceae</taxon>
        <taxon>Serpentinicella</taxon>
    </lineage>
</organism>
<evidence type="ECO:0000256" key="13">
    <source>
        <dbReference type="ARBA" id="ARBA00023204"/>
    </source>
</evidence>
<dbReference type="GO" id="GO:0046872">
    <property type="term" value="F:metal ion binding"/>
    <property type="evidence" value="ECO:0007669"/>
    <property type="project" value="UniProtKB-KW"/>
</dbReference>
<keyword evidence="1 14" id="KW-0004">4Fe-4S</keyword>
<dbReference type="GO" id="GO:0005524">
    <property type="term" value="F:ATP binding"/>
    <property type="evidence" value="ECO:0007669"/>
    <property type="project" value="UniProtKB-UniRule"/>
</dbReference>
<evidence type="ECO:0000313" key="16">
    <source>
        <dbReference type="EMBL" id="TCQ06645.1"/>
    </source>
</evidence>
<protein>
    <recommendedName>
        <fullName evidence="14">ATP-dependent helicase/deoxyribonuclease subunit B</fullName>
        <ecNumber evidence="14">3.1.-.-</ecNumber>
    </recommendedName>
    <alternativeName>
        <fullName evidence="14">ATP-dependent helicase/nuclease subunit AddB</fullName>
    </alternativeName>
</protein>
<keyword evidence="3 14" id="KW-0479">Metal-binding</keyword>
<evidence type="ECO:0000256" key="4">
    <source>
        <dbReference type="ARBA" id="ARBA00022741"/>
    </source>
</evidence>
<dbReference type="Pfam" id="PF12705">
    <property type="entry name" value="PDDEXK_1"/>
    <property type="match status" value="1"/>
</dbReference>
<dbReference type="PROSITE" id="PS51217">
    <property type="entry name" value="UVRD_HELICASE_CTER"/>
    <property type="match status" value="1"/>
</dbReference>
<keyword evidence="11 14" id="KW-0411">Iron-sulfur</keyword>